<dbReference type="AlphaFoldDB" id="A0A9Q3J6E2"/>
<keyword evidence="2" id="KW-1185">Reference proteome</keyword>
<reference evidence="1" key="1">
    <citation type="submission" date="2021-03" db="EMBL/GenBank/DDBJ databases">
        <title>Draft genome sequence of rust myrtle Austropuccinia psidii MF-1, a brazilian biotype.</title>
        <authorList>
            <person name="Quecine M.C."/>
            <person name="Pachon D.M.R."/>
            <person name="Bonatelli M.L."/>
            <person name="Correr F.H."/>
            <person name="Franceschini L.M."/>
            <person name="Leite T.F."/>
            <person name="Margarido G.R.A."/>
            <person name="Almeida C.A."/>
            <person name="Ferrarezi J.A."/>
            <person name="Labate C.A."/>
        </authorList>
    </citation>
    <scope>NUCLEOTIDE SEQUENCE</scope>
    <source>
        <strain evidence="1">MF-1</strain>
    </source>
</reference>
<name>A0A9Q3J6E2_9BASI</name>
<dbReference type="Proteomes" id="UP000765509">
    <property type="component" value="Unassembled WGS sequence"/>
</dbReference>
<gene>
    <name evidence="1" type="ORF">O181_095977</name>
</gene>
<sequence>MSPKNNKKCCTFETEKDSLYQGDDIFNLEVNHNDDEGPQAKIPLALNETIHNETTPFSPQRIKESQEHEKCKNDAMGQDMSDIIPAPVPKVSTSANYQEIIYPELKSLEKF</sequence>
<dbReference type="EMBL" id="AVOT02063626">
    <property type="protein sequence ID" value="MBW0556262.1"/>
    <property type="molecule type" value="Genomic_DNA"/>
</dbReference>
<evidence type="ECO:0000313" key="2">
    <source>
        <dbReference type="Proteomes" id="UP000765509"/>
    </source>
</evidence>
<organism evidence="1 2">
    <name type="scientific">Austropuccinia psidii MF-1</name>
    <dbReference type="NCBI Taxonomy" id="1389203"/>
    <lineage>
        <taxon>Eukaryota</taxon>
        <taxon>Fungi</taxon>
        <taxon>Dikarya</taxon>
        <taxon>Basidiomycota</taxon>
        <taxon>Pucciniomycotina</taxon>
        <taxon>Pucciniomycetes</taxon>
        <taxon>Pucciniales</taxon>
        <taxon>Sphaerophragmiaceae</taxon>
        <taxon>Austropuccinia</taxon>
    </lineage>
</organism>
<evidence type="ECO:0000313" key="1">
    <source>
        <dbReference type="EMBL" id="MBW0556262.1"/>
    </source>
</evidence>
<comment type="caution">
    <text evidence="1">The sequence shown here is derived from an EMBL/GenBank/DDBJ whole genome shotgun (WGS) entry which is preliminary data.</text>
</comment>
<proteinExistence type="predicted"/>
<accession>A0A9Q3J6E2</accession>
<protein>
    <submittedName>
        <fullName evidence="1">Uncharacterized protein</fullName>
    </submittedName>
</protein>